<dbReference type="OrthoDB" id="8536512at2"/>
<evidence type="ECO:0000256" key="2">
    <source>
        <dbReference type="ARBA" id="ARBA00022771"/>
    </source>
</evidence>
<dbReference type="GO" id="GO:0003899">
    <property type="term" value="F:DNA-directed RNA polymerase activity"/>
    <property type="evidence" value="ECO:0007669"/>
    <property type="project" value="InterPro"/>
</dbReference>
<keyword evidence="1" id="KW-0479">Metal-binding</keyword>
<dbReference type="EMBL" id="CAGS01000139">
    <property type="protein sequence ID" value="CCF83361.1"/>
    <property type="molecule type" value="Genomic_DNA"/>
</dbReference>
<evidence type="ECO:0000256" key="4">
    <source>
        <dbReference type="SAM" id="MobiDB-lite"/>
    </source>
</evidence>
<evidence type="ECO:0000256" key="1">
    <source>
        <dbReference type="ARBA" id="ARBA00022723"/>
    </source>
</evidence>
<evidence type="ECO:0000256" key="3">
    <source>
        <dbReference type="ARBA" id="ARBA00022833"/>
    </source>
</evidence>
<keyword evidence="3" id="KW-0862">Zinc</keyword>
<dbReference type="GO" id="GO:0008270">
    <property type="term" value="F:zinc ion binding"/>
    <property type="evidence" value="ECO:0007669"/>
    <property type="project" value="UniProtKB-KW"/>
</dbReference>
<proteinExistence type="predicted"/>
<keyword evidence="7" id="KW-1185">Reference proteome</keyword>
<dbReference type="Pfam" id="PF01807">
    <property type="entry name" value="Zn_ribbon_DnaG"/>
    <property type="match status" value="1"/>
</dbReference>
<accession>I4EF99</accession>
<organism evidence="6 7">
    <name type="scientific">Nitrolancea hollandica Lb</name>
    <dbReference type="NCBI Taxonomy" id="1129897"/>
    <lineage>
        <taxon>Bacteria</taxon>
        <taxon>Pseudomonadati</taxon>
        <taxon>Thermomicrobiota</taxon>
        <taxon>Thermomicrobia</taxon>
        <taxon>Sphaerobacterales</taxon>
        <taxon>Sphaerobacterineae</taxon>
        <taxon>Sphaerobacteraceae</taxon>
        <taxon>Nitrolancea</taxon>
    </lineage>
</organism>
<reference evidence="6 7" key="1">
    <citation type="journal article" date="2012" name="ISME J.">
        <title>Nitrification expanded: discovery, physiology and genomics of a nitrite-oxidizing bacterium from the phylum Chloroflexi.</title>
        <authorList>
            <person name="Sorokin D.Y."/>
            <person name="Lucker S."/>
            <person name="Vejmelkova D."/>
            <person name="Kostrikina N.A."/>
            <person name="Kleerebezem R."/>
            <person name="Rijpstra W.I."/>
            <person name="Damste J.S."/>
            <person name="Le Paslier D."/>
            <person name="Muyzer G."/>
            <person name="Wagner M."/>
            <person name="van Loosdrecht M.C."/>
            <person name="Daims H."/>
        </authorList>
    </citation>
    <scope>NUCLEOTIDE SEQUENCE [LARGE SCALE GENOMIC DNA]</scope>
    <source>
        <strain evidence="7">none</strain>
    </source>
</reference>
<gene>
    <name evidence="6" type="ORF">NITHO_2230017</name>
</gene>
<dbReference type="GO" id="GO:0003677">
    <property type="term" value="F:DNA binding"/>
    <property type="evidence" value="ECO:0007669"/>
    <property type="project" value="InterPro"/>
</dbReference>
<dbReference type="InterPro" id="IPR036977">
    <property type="entry name" value="DNA_primase_Znf_CHC2"/>
</dbReference>
<dbReference type="SUPFAM" id="SSF57783">
    <property type="entry name" value="Zinc beta-ribbon"/>
    <property type="match status" value="1"/>
</dbReference>
<feature type="domain" description="Zinc finger CHC2-type" evidence="5">
    <location>
        <begin position="127"/>
        <end position="184"/>
    </location>
</feature>
<dbReference type="PANTHER" id="PTHR30313:SF2">
    <property type="entry name" value="DNA PRIMASE"/>
    <property type="match status" value="1"/>
</dbReference>
<dbReference type="Gene3D" id="3.90.580.10">
    <property type="entry name" value="Zinc finger, CHC2-type domain"/>
    <property type="match status" value="1"/>
</dbReference>
<dbReference type="GO" id="GO:0006269">
    <property type="term" value="P:DNA replication, synthesis of primer"/>
    <property type="evidence" value="ECO:0007669"/>
    <property type="project" value="TreeGrafter"/>
</dbReference>
<evidence type="ECO:0000313" key="6">
    <source>
        <dbReference type="EMBL" id="CCF83361.1"/>
    </source>
</evidence>
<dbReference type="RefSeq" id="WP_008476448.1">
    <property type="nucleotide sequence ID" value="NZ_CAGS01000139.1"/>
</dbReference>
<evidence type="ECO:0000313" key="7">
    <source>
        <dbReference type="Proteomes" id="UP000004221"/>
    </source>
</evidence>
<dbReference type="GO" id="GO:0005737">
    <property type="term" value="C:cytoplasm"/>
    <property type="evidence" value="ECO:0007669"/>
    <property type="project" value="TreeGrafter"/>
</dbReference>
<name>I4EF99_9BACT</name>
<dbReference type="AlphaFoldDB" id="I4EF99"/>
<dbReference type="InterPro" id="IPR050219">
    <property type="entry name" value="DnaG_primase"/>
</dbReference>
<dbReference type="InterPro" id="IPR002694">
    <property type="entry name" value="Znf_CHC2"/>
</dbReference>
<dbReference type="Proteomes" id="UP000004221">
    <property type="component" value="Unassembled WGS sequence"/>
</dbReference>
<keyword evidence="2" id="KW-0863">Zinc-finger</keyword>
<dbReference type="PANTHER" id="PTHR30313">
    <property type="entry name" value="DNA PRIMASE"/>
    <property type="match status" value="1"/>
</dbReference>
<comment type="caution">
    <text evidence="6">The sequence shown here is derived from an EMBL/GenBank/DDBJ whole genome shotgun (WGS) entry which is preliminary data.</text>
</comment>
<feature type="region of interest" description="Disordered" evidence="4">
    <location>
        <begin position="1"/>
        <end position="23"/>
    </location>
</feature>
<sequence length="213" mass="24309">MPPSRQAEPAGANGGQRRESFGSEHRKYTAPFDLRGLFDPELSDLEARLRWLYRQPDLAFPDETRALFRLWLGDIAAEWKRRERYGLTAAAPAYGIPDDLKERLRADCDLVKLIDDDVPLRRMGTSWRGSCPLCRADNPSTLSVTNTTNPPLWHCHRCHEGGDVYRWLMLCQGVDFPGAVRWLAALADEPIPVRTERKRRDDGRVRWPGRGAA</sequence>
<protein>
    <recommendedName>
        <fullName evidence="5">Zinc finger CHC2-type domain-containing protein</fullName>
    </recommendedName>
</protein>
<dbReference type="SMART" id="SM00400">
    <property type="entry name" value="ZnF_CHCC"/>
    <property type="match status" value="1"/>
</dbReference>
<evidence type="ECO:0000259" key="5">
    <source>
        <dbReference type="SMART" id="SM00400"/>
    </source>
</evidence>